<dbReference type="PROSITE" id="PS50943">
    <property type="entry name" value="HTH_CROC1"/>
    <property type="match status" value="2"/>
</dbReference>
<dbReference type="InterPro" id="IPR001387">
    <property type="entry name" value="Cro/C1-type_HTH"/>
</dbReference>
<evidence type="ECO:0000313" key="3">
    <source>
        <dbReference type="EMBL" id="ANE05478.1"/>
    </source>
</evidence>
<dbReference type="PANTHER" id="PTHR46797">
    <property type="entry name" value="HTH-TYPE TRANSCRIPTIONAL REGULATOR"/>
    <property type="match status" value="1"/>
</dbReference>
<evidence type="ECO:0000256" key="1">
    <source>
        <dbReference type="ARBA" id="ARBA00023125"/>
    </source>
</evidence>
<dbReference type="Proteomes" id="UP000076929">
    <property type="component" value="Plasmid pCRULAC1"/>
</dbReference>
<dbReference type="InterPro" id="IPR010982">
    <property type="entry name" value="Lambda_DNA-bd_dom_sf"/>
</dbReference>
<dbReference type="InterPro" id="IPR050807">
    <property type="entry name" value="TransReg_Diox_bact_type"/>
</dbReference>
<dbReference type="GO" id="GO:0003700">
    <property type="term" value="F:DNA-binding transcription factor activity"/>
    <property type="evidence" value="ECO:0007669"/>
    <property type="project" value="TreeGrafter"/>
</dbReference>
<organism evidence="3 4">
    <name type="scientific">Corynebacterium crudilactis</name>
    <dbReference type="NCBI Taxonomy" id="1652495"/>
    <lineage>
        <taxon>Bacteria</taxon>
        <taxon>Bacillati</taxon>
        <taxon>Actinomycetota</taxon>
        <taxon>Actinomycetes</taxon>
        <taxon>Mycobacteriales</taxon>
        <taxon>Corynebacteriaceae</taxon>
        <taxon>Corynebacterium</taxon>
    </lineage>
</organism>
<evidence type="ECO:0000313" key="4">
    <source>
        <dbReference type="Proteomes" id="UP000076929"/>
    </source>
</evidence>
<feature type="domain" description="HTH cro/C1-type" evidence="2">
    <location>
        <begin position="86"/>
        <end position="131"/>
    </location>
</feature>
<dbReference type="RefSeq" id="WP_066570195.1">
    <property type="nucleotide sequence ID" value="NZ_CP015623.1"/>
</dbReference>
<dbReference type="PANTHER" id="PTHR46797:SF1">
    <property type="entry name" value="METHYLPHOSPHONATE SYNTHASE"/>
    <property type="match status" value="1"/>
</dbReference>
<dbReference type="AlphaFoldDB" id="A0A172QXW2"/>
<dbReference type="GO" id="GO:0005829">
    <property type="term" value="C:cytosol"/>
    <property type="evidence" value="ECO:0007669"/>
    <property type="project" value="TreeGrafter"/>
</dbReference>
<name>A0A172QXW2_9CORY</name>
<dbReference type="EMBL" id="CP015623">
    <property type="protein sequence ID" value="ANE05478.1"/>
    <property type="molecule type" value="Genomic_DNA"/>
</dbReference>
<reference evidence="3 4" key="1">
    <citation type="submission" date="2016-05" db="EMBL/GenBank/DDBJ databases">
        <title>Complete genome sequence of Corynebacterium crudilactis, a new Corynebacterium species isolated from raw cow's milk.</title>
        <authorList>
            <person name="Christian R."/>
            <person name="Zimmermann J."/>
            <person name="Lipski A."/>
            <person name="Kalinowski J."/>
        </authorList>
    </citation>
    <scope>NUCLEOTIDE SEQUENCE [LARGE SCALE GENOMIC DNA]</scope>
    <source>
        <strain evidence="3 4">JZ16</strain>
        <plasmid evidence="3 4">pCRULAC1</plasmid>
    </source>
</reference>
<dbReference type="Pfam" id="PF01381">
    <property type="entry name" value="HTH_3"/>
    <property type="match status" value="2"/>
</dbReference>
<evidence type="ECO:0000259" key="2">
    <source>
        <dbReference type="PROSITE" id="PS50943"/>
    </source>
</evidence>
<dbReference type="GO" id="GO:0003677">
    <property type="term" value="F:DNA binding"/>
    <property type="evidence" value="ECO:0007669"/>
    <property type="project" value="UniProtKB-KW"/>
</dbReference>
<keyword evidence="3" id="KW-0614">Plasmid</keyword>
<dbReference type="OrthoDB" id="7428772at2"/>
<geneLocation type="plasmid" evidence="3 4">
    <name>pCRULAC1</name>
</geneLocation>
<feature type="domain" description="HTH cro/C1-type" evidence="2">
    <location>
        <begin position="13"/>
        <end position="67"/>
    </location>
</feature>
<dbReference type="SMART" id="SM00530">
    <property type="entry name" value="HTH_XRE"/>
    <property type="match status" value="2"/>
</dbReference>
<protein>
    <recommendedName>
        <fullName evidence="2">HTH cro/C1-type domain-containing protein</fullName>
    </recommendedName>
</protein>
<dbReference type="SUPFAM" id="SSF47413">
    <property type="entry name" value="lambda repressor-like DNA-binding domains"/>
    <property type="match status" value="2"/>
</dbReference>
<proteinExistence type="predicted"/>
<keyword evidence="4" id="KW-1185">Reference proteome</keyword>
<keyword evidence="1" id="KW-0238">DNA-binding</keyword>
<accession>A0A172QXW2</accession>
<sequence length="157" mass="17805">MSKSNVKFSHEKFAQLREQKGLTVADFAEIIDVNYKTVWLWAKGKTIPSLESLTIIAHILECDPGRLMNIEPGKETLSDLRYLKLISAKEVADNLGITVPSYTAIERGQSAISPRRAATLAIILGFDKSRIYTAWDNSRAEYFQKIEEKSRKKKQSK</sequence>
<dbReference type="Gene3D" id="1.10.260.40">
    <property type="entry name" value="lambda repressor-like DNA-binding domains"/>
    <property type="match status" value="2"/>
</dbReference>
<dbReference type="CDD" id="cd00093">
    <property type="entry name" value="HTH_XRE"/>
    <property type="match status" value="2"/>
</dbReference>
<gene>
    <name evidence="3" type="ORF">ccrud_14145</name>
</gene>
<dbReference type="KEGG" id="ccjz:ccrud_14145"/>